<proteinExistence type="predicted"/>
<dbReference type="RefSeq" id="WP_140843205.1">
    <property type="nucleotide sequence ID" value="NZ_RCZI01000004.1"/>
</dbReference>
<dbReference type="Proteomes" id="UP000319212">
    <property type="component" value="Unassembled WGS sequence"/>
</dbReference>
<evidence type="ECO:0000313" key="2">
    <source>
        <dbReference type="Proteomes" id="UP000319212"/>
    </source>
</evidence>
<dbReference type="InterPro" id="IPR003737">
    <property type="entry name" value="GlcNAc_PI_deacetylase-related"/>
</dbReference>
<dbReference type="SUPFAM" id="SSF102588">
    <property type="entry name" value="LmbE-like"/>
    <property type="match status" value="1"/>
</dbReference>
<gene>
    <name evidence="1" type="ORF">EAH82_15595</name>
</gene>
<protein>
    <submittedName>
        <fullName evidence="1">PIG-L family deacetylase</fullName>
    </submittedName>
</protein>
<dbReference type="OrthoDB" id="9816564at2"/>
<organism evidence="1 2">
    <name type="scientific">Variovorax guangxiensis</name>
    <dbReference type="NCBI Taxonomy" id="1775474"/>
    <lineage>
        <taxon>Bacteria</taxon>
        <taxon>Pseudomonadati</taxon>
        <taxon>Pseudomonadota</taxon>
        <taxon>Betaproteobacteria</taxon>
        <taxon>Burkholderiales</taxon>
        <taxon>Comamonadaceae</taxon>
        <taxon>Variovorax</taxon>
    </lineage>
</organism>
<comment type="caution">
    <text evidence="1">The sequence shown here is derived from an EMBL/GenBank/DDBJ whole genome shotgun (WGS) entry which is preliminary data.</text>
</comment>
<accession>A0A502DP24</accession>
<name>A0A502DP24_9BURK</name>
<evidence type="ECO:0000313" key="1">
    <source>
        <dbReference type="EMBL" id="TPG25836.1"/>
    </source>
</evidence>
<dbReference type="EMBL" id="RCZI01000004">
    <property type="protein sequence ID" value="TPG25836.1"/>
    <property type="molecule type" value="Genomic_DNA"/>
</dbReference>
<dbReference type="PANTHER" id="PTHR12993:SF29">
    <property type="entry name" value="BLR3841 PROTEIN"/>
    <property type="match status" value="1"/>
</dbReference>
<dbReference type="AlphaFoldDB" id="A0A502DP24"/>
<dbReference type="GO" id="GO:0016811">
    <property type="term" value="F:hydrolase activity, acting on carbon-nitrogen (but not peptide) bonds, in linear amides"/>
    <property type="evidence" value="ECO:0007669"/>
    <property type="project" value="TreeGrafter"/>
</dbReference>
<sequence length="257" mass="27449">MAAVADEREIAGLGTTEDAWIPWLDAQAIAPVDAATLVPAGRRAVVVAPHPDDEVLAVGGLLAQLAPLEREMLIVAVTDGTASHPGSPEWSAQRLAAERPLESRRAWDCLGLRIDGPARAIRLGLPDGGLEASSSVLAQMLTALLHPKDVVFTTWRHDGHPDHEATGRACATAAAGAGARLIEVPVWAWHWAEPGDARLPWHRASRLALDGTANRLKRRAVDAFTSQLLADPSTGAGPILRSTTVQRAHRPFEIFFS</sequence>
<reference evidence="1 2" key="1">
    <citation type="journal article" date="2019" name="Environ. Microbiol.">
        <title>Species interactions and distinct microbial communities in high Arctic permafrost affected cryosols are associated with the CH4 and CO2 gas fluxes.</title>
        <authorList>
            <person name="Altshuler I."/>
            <person name="Hamel J."/>
            <person name="Turney S."/>
            <person name="Magnuson E."/>
            <person name="Levesque R."/>
            <person name="Greer C."/>
            <person name="Whyte L.G."/>
        </authorList>
    </citation>
    <scope>NUCLEOTIDE SEQUENCE [LARGE SCALE GENOMIC DNA]</scope>
    <source>
        <strain evidence="1 2">S06.C</strain>
    </source>
</reference>
<dbReference type="Pfam" id="PF02585">
    <property type="entry name" value="PIG-L"/>
    <property type="match status" value="1"/>
</dbReference>
<dbReference type="InterPro" id="IPR024078">
    <property type="entry name" value="LmbE-like_dom_sf"/>
</dbReference>
<dbReference type="PANTHER" id="PTHR12993">
    <property type="entry name" value="N-ACETYLGLUCOSAMINYL-PHOSPHATIDYLINOSITOL DE-N-ACETYLASE-RELATED"/>
    <property type="match status" value="1"/>
</dbReference>
<dbReference type="Gene3D" id="3.40.50.10320">
    <property type="entry name" value="LmbE-like"/>
    <property type="match status" value="1"/>
</dbReference>